<reference evidence="1" key="1">
    <citation type="submission" date="2020-08" db="EMBL/GenBank/DDBJ databases">
        <title>Multicomponent nature underlies the extraordinary mechanical properties of spider dragline silk.</title>
        <authorList>
            <person name="Kono N."/>
            <person name="Nakamura H."/>
            <person name="Mori M."/>
            <person name="Yoshida Y."/>
            <person name="Ohtoshi R."/>
            <person name="Malay A.D."/>
            <person name="Moran D.A.P."/>
            <person name="Tomita M."/>
            <person name="Numata K."/>
            <person name="Arakawa K."/>
        </authorList>
    </citation>
    <scope>NUCLEOTIDE SEQUENCE</scope>
</reference>
<evidence type="ECO:0000313" key="1">
    <source>
        <dbReference type="EMBL" id="GFT80820.1"/>
    </source>
</evidence>
<accession>A0A8X6U5P7</accession>
<comment type="caution">
    <text evidence="1">The sequence shown here is derived from an EMBL/GenBank/DDBJ whole genome shotgun (WGS) entry which is preliminary data.</text>
</comment>
<sequence length="94" mass="11154">MAPRKVYFNFSDKNHLPKIQKLFFDDSEAENNDNPELETQIQVGVKEESDTDASENINESEEYFYIEQINTESNADDYSDKREEQYIALRKHKK</sequence>
<organism evidence="1 2">
    <name type="scientific">Nephila pilipes</name>
    <name type="common">Giant wood spider</name>
    <name type="synonym">Nephila maculata</name>
    <dbReference type="NCBI Taxonomy" id="299642"/>
    <lineage>
        <taxon>Eukaryota</taxon>
        <taxon>Metazoa</taxon>
        <taxon>Ecdysozoa</taxon>
        <taxon>Arthropoda</taxon>
        <taxon>Chelicerata</taxon>
        <taxon>Arachnida</taxon>
        <taxon>Araneae</taxon>
        <taxon>Araneomorphae</taxon>
        <taxon>Entelegynae</taxon>
        <taxon>Araneoidea</taxon>
        <taxon>Nephilidae</taxon>
        <taxon>Nephila</taxon>
    </lineage>
</organism>
<keyword evidence="2" id="KW-1185">Reference proteome</keyword>
<dbReference type="Proteomes" id="UP000887013">
    <property type="component" value="Unassembled WGS sequence"/>
</dbReference>
<dbReference type="EMBL" id="BMAW01118647">
    <property type="protein sequence ID" value="GFT80820.1"/>
    <property type="molecule type" value="Genomic_DNA"/>
</dbReference>
<protein>
    <submittedName>
        <fullName evidence="1">Uncharacterized protein</fullName>
    </submittedName>
</protein>
<dbReference type="AlphaFoldDB" id="A0A8X6U5P7"/>
<name>A0A8X6U5P7_NEPPI</name>
<gene>
    <name evidence="1" type="ORF">NPIL_39281</name>
</gene>
<evidence type="ECO:0000313" key="2">
    <source>
        <dbReference type="Proteomes" id="UP000887013"/>
    </source>
</evidence>
<proteinExistence type="predicted"/>